<evidence type="ECO:0000256" key="1">
    <source>
        <dbReference type="SAM" id="MobiDB-lite"/>
    </source>
</evidence>
<organism evidence="2 3">
    <name type="scientific">Triticum urartu</name>
    <name type="common">Red wild einkorn</name>
    <name type="synonym">Crithodium urartu</name>
    <dbReference type="NCBI Taxonomy" id="4572"/>
    <lineage>
        <taxon>Eukaryota</taxon>
        <taxon>Viridiplantae</taxon>
        <taxon>Streptophyta</taxon>
        <taxon>Embryophyta</taxon>
        <taxon>Tracheophyta</taxon>
        <taxon>Spermatophyta</taxon>
        <taxon>Magnoliopsida</taxon>
        <taxon>Liliopsida</taxon>
        <taxon>Poales</taxon>
        <taxon>Poaceae</taxon>
        <taxon>BOP clade</taxon>
        <taxon>Pooideae</taxon>
        <taxon>Triticodae</taxon>
        <taxon>Triticeae</taxon>
        <taxon>Triticinae</taxon>
        <taxon>Triticum</taxon>
    </lineage>
</organism>
<feature type="compositionally biased region" description="Basic residues" evidence="1">
    <location>
        <begin position="91"/>
        <end position="103"/>
    </location>
</feature>
<feature type="compositionally biased region" description="Low complexity" evidence="1">
    <location>
        <begin position="36"/>
        <end position="45"/>
    </location>
</feature>
<accession>A0A8R7PVX2</accession>
<feature type="compositionally biased region" description="Pro residues" evidence="1">
    <location>
        <begin position="112"/>
        <end position="124"/>
    </location>
</feature>
<dbReference type="AlphaFoldDB" id="A0A8R7PVX2"/>
<dbReference type="EnsemblPlants" id="TuG1812G0300003502.01.T01">
    <property type="protein sequence ID" value="TuG1812G0300003502.01.T01.cds448891"/>
    <property type="gene ID" value="TuG1812G0300003502.01"/>
</dbReference>
<feature type="region of interest" description="Disordered" evidence="1">
    <location>
        <begin position="1"/>
        <end position="143"/>
    </location>
</feature>
<reference evidence="2" key="2">
    <citation type="submission" date="2018-03" db="EMBL/GenBank/DDBJ databases">
        <title>The Triticum urartu genome reveals the dynamic nature of wheat genome evolution.</title>
        <authorList>
            <person name="Ling H."/>
            <person name="Ma B."/>
            <person name="Shi X."/>
            <person name="Liu H."/>
            <person name="Dong L."/>
            <person name="Sun H."/>
            <person name="Cao Y."/>
            <person name="Gao Q."/>
            <person name="Zheng S."/>
            <person name="Li Y."/>
            <person name="Yu Y."/>
            <person name="Du H."/>
            <person name="Qi M."/>
            <person name="Li Y."/>
            <person name="Yu H."/>
            <person name="Cui Y."/>
            <person name="Wang N."/>
            <person name="Chen C."/>
            <person name="Wu H."/>
            <person name="Zhao Y."/>
            <person name="Zhang J."/>
            <person name="Li Y."/>
            <person name="Zhou W."/>
            <person name="Zhang B."/>
            <person name="Hu W."/>
            <person name="Eijk M."/>
            <person name="Tang J."/>
            <person name="Witsenboer H."/>
            <person name="Zhao S."/>
            <person name="Li Z."/>
            <person name="Zhang A."/>
            <person name="Wang D."/>
            <person name="Liang C."/>
        </authorList>
    </citation>
    <scope>NUCLEOTIDE SEQUENCE [LARGE SCALE GENOMIC DNA]</scope>
    <source>
        <strain evidence="2">cv. G1812</strain>
    </source>
</reference>
<reference evidence="3" key="1">
    <citation type="journal article" date="2013" name="Nature">
        <title>Draft genome of the wheat A-genome progenitor Triticum urartu.</title>
        <authorList>
            <person name="Ling H.Q."/>
            <person name="Zhao S."/>
            <person name="Liu D."/>
            <person name="Wang J."/>
            <person name="Sun H."/>
            <person name="Zhang C."/>
            <person name="Fan H."/>
            <person name="Li D."/>
            <person name="Dong L."/>
            <person name="Tao Y."/>
            <person name="Gao C."/>
            <person name="Wu H."/>
            <person name="Li Y."/>
            <person name="Cui Y."/>
            <person name="Guo X."/>
            <person name="Zheng S."/>
            <person name="Wang B."/>
            <person name="Yu K."/>
            <person name="Liang Q."/>
            <person name="Yang W."/>
            <person name="Lou X."/>
            <person name="Chen J."/>
            <person name="Feng M."/>
            <person name="Jian J."/>
            <person name="Zhang X."/>
            <person name="Luo G."/>
            <person name="Jiang Y."/>
            <person name="Liu J."/>
            <person name="Wang Z."/>
            <person name="Sha Y."/>
            <person name="Zhang B."/>
            <person name="Wu H."/>
            <person name="Tang D."/>
            <person name="Shen Q."/>
            <person name="Xue P."/>
            <person name="Zou S."/>
            <person name="Wang X."/>
            <person name="Liu X."/>
            <person name="Wang F."/>
            <person name="Yang Y."/>
            <person name="An X."/>
            <person name="Dong Z."/>
            <person name="Zhang K."/>
            <person name="Zhang X."/>
            <person name="Luo M.C."/>
            <person name="Dvorak J."/>
            <person name="Tong Y."/>
            <person name="Wang J."/>
            <person name="Yang H."/>
            <person name="Li Z."/>
            <person name="Wang D."/>
            <person name="Zhang A."/>
            <person name="Wang J."/>
        </authorList>
    </citation>
    <scope>NUCLEOTIDE SEQUENCE</scope>
    <source>
        <strain evidence="3">cv. G1812</strain>
    </source>
</reference>
<proteinExistence type="predicted"/>
<evidence type="ECO:0000313" key="3">
    <source>
        <dbReference type="Proteomes" id="UP000015106"/>
    </source>
</evidence>
<feature type="compositionally biased region" description="Low complexity" evidence="1">
    <location>
        <begin position="74"/>
        <end position="88"/>
    </location>
</feature>
<keyword evidence="3" id="KW-1185">Reference proteome</keyword>
<dbReference type="Proteomes" id="UP000015106">
    <property type="component" value="Chromosome 3"/>
</dbReference>
<dbReference type="Gramene" id="TuG1812G0300003502.01.T01">
    <property type="protein sequence ID" value="TuG1812G0300003502.01.T01.cds448891"/>
    <property type="gene ID" value="TuG1812G0300003502.01"/>
</dbReference>
<feature type="compositionally biased region" description="Low complexity" evidence="1">
    <location>
        <begin position="125"/>
        <end position="134"/>
    </location>
</feature>
<name>A0A8R7PVX2_TRIUA</name>
<reference evidence="2" key="3">
    <citation type="submission" date="2022-06" db="UniProtKB">
        <authorList>
            <consortium name="EnsemblPlants"/>
        </authorList>
    </citation>
    <scope>IDENTIFICATION</scope>
</reference>
<sequence length="143" mass="15482">MNARKASRPTRPPGTRSSILYCGLPFTSPPAPPPVAEAEAVTAPSLRLPRARKRSWKKELRTARMQRWTGMGGPPSATSTSASLQSSSESRRRRSRLLLRRFRLTASTLLLLPPPPPPPPPPHPSAAGSGARAPEQGLEPLDR</sequence>
<protein>
    <submittedName>
        <fullName evidence="2">Uncharacterized protein</fullName>
    </submittedName>
</protein>
<evidence type="ECO:0000313" key="2">
    <source>
        <dbReference type="EnsemblPlants" id="TuG1812G0300003502.01.T01.cds448891"/>
    </source>
</evidence>